<dbReference type="EMBL" id="LCBL01000003">
    <property type="protein sequence ID" value="KKS09044.1"/>
    <property type="molecule type" value="Genomic_DNA"/>
</dbReference>
<evidence type="ECO:0000313" key="2">
    <source>
        <dbReference type="Proteomes" id="UP000033869"/>
    </source>
</evidence>
<sequence length="134" mass="14679">MLCPRVLIVCYGSCGNVFGYTLREKIPGISIHYSEDGEEALFLIQRRDVQAAIIDAAVSFQKEKGLLKNGLELLERVYEDEGFPDRNLPILTFSSRGPKDSILADAYGVIVGRDKGSINNIAGIMRSCATAPVQ</sequence>
<gene>
    <name evidence="1" type="ORF">UU65_C0003G0099</name>
</gene>
<name>A0A0G0W7Q5_UNCC2</name>
<protein>
    <submittedName>
        <fullName evidence="1">Uncharacterized protein</fullName>
    </submittedName>
</protein>
<dbReference type="Proteomes" id="UP000033869">
    <property type="component" value="Unassembled WGS sequence"/>
</dbReference>
<dbReference type="AlphaFoldDB" id="A0A0G0W7Q5"/>
<accession>A0A0G0W7Q5</accession>
<organism evidence="1 2">
    <name type="scientific">candidate division CPR2 bacterium GW2011_GWC1_41_48</name>
    <dbReference type="NCBI Taxonomy" id="1618344"/>
    <lineage>
        <taxon>Bacteria</taxon>
        <taxon>Bacteria division CPR2</taxon>
    </lineage>
</organism>
<reference evidence="1 2" key="1">
    <citation type="journal article" date="2015" name="Nature">
        <title>rRNA introns, odd ribosomes, and small enigmatic genomes across a large radiation of phyla.</title>
        <authorList>
            <person name="Brown C.T."/>
            <person name="Hug L.A."/>
            <person name="Thomas B.C."/>
            <person name="Sharon I."/>
            <person name="Castelle C.J."/>
            <person name="Singh A."/>
            <person name="Wilkins M.J."/>
            <person name="Williams K.H."/>
            <person name="Banfield J.F."/>
        </authorList>
    </citation>
    <scope>NUCLEOTIDE SEQUENCE [LARGE SCALE GENOMIC DNA]</scope>
</reference>
<evidence type="ECO:0000313" key="1">
    <source>
        <dbReference type="EMBL" id="KKS09044.1"/>
    </source>
</evidence>
<proteinExistence type="predicted"/>
<comment type="caution">
    <text evidence="1">The sequence shown here is derived from an EMBL/GenBank/DDBJ whole genome shotgun (WGS) entry which is preliminary data.</text>
</comment>